<organism evidence="4 5">
    <name type="scientific">Carya illinoinensis</name>
    <name type="common">Pecan</name>
    <dbReference type="NCBI Taxonomy" id="32201"/>
    <lineage>
        <taxon>Eukaryota</taxon>
        <taxon>Viridiplantae</taxon>
        <taxon>Streptophyta</taxon>
        <taxon>Embryophyta</taxon>
        <taxon>Tracheophyta</taxon>
        <taxon>Spermatophyta</taxon>
        <taxon>Magnoliopsida</taxon>
        <taxon>eudicotyledons</taxon>
        <taxon>Gunneridae</taxon>
        <taxon>Pentapetalae</taxon>
        <taxon>rosids</taxon>
        <taxon>fabids</taxon>
        <taxon>Fagales</taxon>
        <taxon>Juglandaceae</taxon>
        <taxon>Carya</taxon>
    </lineage>
</organism>
<evidence type="ECO:0000313" key="4">
    <source>
        <dbReference type="EMBL" id="KAG6658512.1"/>
    </source>
</evidence>
<dbReference type="InterPro" id="IPR000073">
    <property type="entry name" value="AB_hydrolase_1"/>
</dbReference>
<proteinExistence type="inferred from homology"/>
<protein>
    <recommendedName>
        <fullName evidence="3">AB hydrolase-1 domain-containing protein</fullName>
    </recommendedName>
</protein>
<comment type="caution">
    <text evidence="4">The sequence shown here is derived from an EMBL/GenBank/DDBJ whole genome shotgun (WGS) entry which is preliminary data.</text>
</comment>
<dbReference type="Pfam" id="PF00561">
    <property type="entry name" value="Abhydrolase_1"/>
    <property type="match status" value="1"/>
</dbReference>
<keyword evidence="2" id="KW-0378">Hydrolase</keyword>
<accession>A0A8T1QX28</accession>
<evidence type="ECO:0000256" key="1">
    <source>
        <dbReference type="ARBA" id="ARBA00008645"/>
    </source>
</evidence>
<comment type="similarity">
    <text evidence="1">Belongs to the AB hydrolase superfamily.</text>
</comment>
<dbReference type="GO" id="GO:0016787">
    <property type="term" value="F:hydrolase activity"/>
    <property type="evidence" value="ECO:0007669"/>
    <property type="project" value="UniProtKB-KW"/>
</dbReference>
<evidence type="ECO:0000313" key="5">
    <source>
        <dbReference type="Proteomes" id="UP000811609"/>
    </source>
</evidence>
<dbReference type="FunFam" id="3.40.50.1820:FF:000042">
    <property type="entry name" value="probable strigolactone esterase DAD2"/>
    <property type="match status" value="1"/>
</dbReference>
<dbReference type="PANTHER" id="PTHR43039">
    <property type="entry name" value="ESTERASE-RELATED"/>
    <property type="match status" value="1"/>
</dbReference>
<keyword evidence="5" id="KW-1185">Reference proteome</keyword>
<evidence type="ECO:0000256" key="2">
    <source>
        <dbReference type="ARBA" id="ARBA00022801"/>
    </source>
</evidence>
<evidence type="ECO:0000259" key="3">
    <source>
        <dbReference type="Pfam" id="PF00561"/>
    </source>
</evidence>
<reference evidence="4" key="1">
    <citation type="submission" date="2020-12" db="EMBL/GenBank/DDBJ databases">
        <title>WGS assembly of Carya illinoinensis cv. Pawnee.</title>
        <authorList>
            <person name="Platts A."/>
            <person name="Shu S."/>
            <person name="Wright S."/>
            <person name="Barry K."/>
            <person name="Edger P."/>
            <person name="Pires J.C."/>
            <person name="Schmutz J."/>
        </authorList>
    </citation>
    <scope>NUCLEOTIDE SEQUENCE</scope>
    <source>
        <tissue evidence="4">Leaf</tissue>
    </source>
</reference>
<name>A0A8T1QX28_CARIL</name>
<feature type="domain" description="AB hydrolase-1" evidence="3">
    <location>
        <begin position="23"/>
        <end position="256"/>
    </location>
</feature>
<dbReference type="EMBL" id="CM031812">
    <property type="protein sequence ID" value="KAG6658512.1"/>
    <property type="molecule type" value="Genomic_DNA"/>
</dbReference>
<gene>
    <name evidence="4" type="ORF">CIPAW_04G166900</name>
</gene>
<dbReference type="Proteomes" id="UP000811609">
    <property type="component" value="Chromosome 4"/>
</dbReference>
<sequence>MVLTEKDLSTALNAKIIGSGSEVMVLAHGFGGDQSVWDKILPSLSQHYSVLIFDWNFAGAIDQDLNLYDPVKYSKYDAFANDLIELLDEMRLKSLVFVGHSMSGMIGCIASIKRPDLFKRLILVGSSPRYINIEGYEGGFEDSDIEQIISNIESNYQNWASAFASLVVDTKDPQSVDKFAKCLARMRPEVALPLAKTVFYSDERQVLDKVTTPCTIIQTTKDRVVPNSVPLYMQKKIKGKSTVEMIEGDGHFPQLTAHLQFLDLLGRVLGFHDLGIDADN</sequence>
<dbReference type="AlphaFoldDB" id="A0A8T1QX28"/>